<feature type="region of interest" description="Disordered" evidence="1">
    <location>
        <begin position="1"/>
        <end position="23"/>
    </location>
</feature>
<proteinExistence type="predicted"/>
<evidence type="ECO:0000313" key="2">
    <source>
        <dbReference type="EMBL" id="AGU48835.1"/>
    </source>
</evidence>
<gene>
    <name evidence="2" type="ORF">VAPA_1c17270</name>
</gene>
<organism evidence="2 3">
    <name type="scientific">Variovorax paradoxus B4</name>
    <dbReference type="NCBI Taxonomy" id="1246301"/>
    <lineage>
        <taxon>Bacteria</taxon>
        <taxon>Pseudomonadati</taxon>
        <taxon>Pseudomonadota</taxon>
        <taxon>Betaproteobacteria</taxon>
        <taxon>Burkholderiales</taxon>
        <taxon>Comamonadaceae</taxon>
        <taxon>Variovorax</taxon>
    </lineage>
</organism>
<name>T1X9I4_VARPD</name>
<sequence>MDHETLLVHRSHWGEEPEPARHDLSRLTTECERRSMMSSDSIGFSPEYGWNRSAWGLAG</sequence>
<dbReference type="AlphaFoldDB" id="T1X9I4"/>
<dbReference type="KEGG" id="vpd:VAPA_1c17270"/>
<dbReference type="HOGENOM" id="CLU_2959544_0_0_4"/>
<dbReference type="EMBL" id="CP003911">
    <property type="protein sequence ID" value="AGU48835.1"/>
    <property type="molecule type" value="Genomic_DNA"/>
</dbReference>
<evidence type="ECO:0000256" key="1">
    <source>
        <dbReference type="SAM" id="MobiDB-lite"/>
    </source>
</evidence>
<accession>T1X9I4</accession>
<dbReference type="Proteomes" id="UP000016223">
    <property type="component" value="Chromosome 1"/>
</dbReference>
<protein>
    <submittedName>
        <fullName evidence="2">Uncharacterized protein</fullName>
    </submittedName>
</protein>
<evidence type="ECO:0000313" key="3">
    <source>
        <dbReference type="Proteomes" id="UP000016223"/>
    </source>
</evidence>
<reference evidence="2 3" key="1">
    <citation type="submission" date="2012-10" db="EMBL/GenBank/DDBJ databases">
        <title>Genome sequence of Variovorax paradoxus B4.</title>
        <authorList>
            <person name="Schuldes J."/>
            <person name="Brandt U."/>
            <person name="Hiessl S."/>
            <person name="Wuebbeler J.H."/>
            <person name="Thuermer A."/>
            <person name="Steinbuechel A."/>
            <person name="Daniel R."/>
        </authorList>
    </citation>
    <scope>NUCLEOTIDE SEQUENCE [LARGE SCALE GENOMIC DNA]</scope>
    <source>
        <strain evidence="2 3">B4</strain>
    </source>
</reference>